<evidence type="ECO:0000313" key="3">
    <source>
        <dbReference type="EMBL" id="SUF58024.1"/>
    </source>
</evidence>
<protein>
    <submittedName>
        <fullName evidence="3">Putative hydrolase</fullName>
    </submittedName>
</protein>
<dbReference type="InterPro" id="IPR000868">
    <property type="entry name" value="Isochorismatase-like_dom"/>
</dbReference>
<sequence>MNNEKDSTHLDRRELLGKGVKLAAAGVGLTIASSAIASQPSGTASTSQYAEPAVYGLPRNGIKFDKSKAALVVVDPQIDFLSPKGIGWAVLKDSILENNTVSNLEDLFKKSKEIDLPVFISPHYYYPYDHQWQFSAPGETFMHSTHMFDRQGPLTMNGFENSGADFMPQFKPYIFDGKTIIASPHKIFGPETNDLVLQLRKRRVSQVLLAGMAANLCIESHMRELIEQGFEVVVIKDATAGPRIPEGDGYLAALTNYRIIANDLWTTKKTLTILTDAK</sequence>
<organism evidence="3 4">
    <name type="scientific">Salmonella enterica</name>
    <name type="common">Salmonella choleraesuis</name>
    <dbReference type="NCBI Taxonomy" id="28901"/>
    <lineage>
        <taxon>Bacteria</taxon>
        <taxon>Pseudomonadati</taxon>
        <taxon>Pseudomonadota</taxon>
        <taxon>Gammaproteobacteria</taxon>
        <taxon>Enterobacterales</taxon>
        <taxon>Enterobacteriaceae</taxon>
        <taxon>Salmonella</taxon>
    </lineage>
</organism>
<dbReference type="Gene3D" id="3.40.50.850">
    <property type="entry name" value="Isochorismatase-like"/>
    <property type="match status" value="1"/>
</dbReference>
<dbReference type="Proteomes" id="UP000254597">
    <property type="component" value="Unassembled WGS sequence"/>
</dbReference>
<gene>
    <name evidence="3" type="ORF">NCTC10252_03322</name>
</gene>
<dbReference type="InterPro" id="IPR006311">
    <property type="entry name" value="TAT_signal"/>
</dbReference>
<dbReference type="InterPro" id="IPR050272">
    <property type="entry name" value="Isochorismatase-like_hydrls"/>
</dbReference>
<dbReference type="CDD" id="cd00431">
    <property type="entry name" value="cysteine_hydrolases"/>
    <property type="match status" value="1"/>
</dbReference>
<dbReference type="InterPro" id="IPR036380">
    <property type="entry name" value="Isochorismatase-like_sf"/>
</dbReference>
<dbReference type="PANTHER" id="PTHR43540">
    <property type="entry name" value="PEROXYUREIDOACRYLATE/UREIDOACRYLATE AMIDOHYDROLASE-RELATED"/>
    <property type="match status" value="1"/>
</dbReference>
<evidence type="ECO:0000256" key="1">
    <source>
        <dbReference type="ARBA" id="ARBA00022801"/>
    </source>
</evidence>
<dbReference type="Pfam" id="PF00857">
    <property type="entry name" value="Isochorismatase"/>
    <property type="match status" value="1"/>
</dbReference>
<dbReference type="SUPFAM" id="SSF52499">
    <property type="entry name" value="Isochorismatase-like hydrolases"/>
    <property type="match status" value="1"/>
</dbReference>
<keyword evidence="1 3" id="KW-0378">Hydrolase</keyword>
<reference evidence="3 4" key="1">
    <citation type="submission" date="2018-06" db="EMBL/GenBank/DDBJ databases">
        <authorList>
            <consortium name="Pathogen Informatics"/>
            <person name="Doyle S."/>
        </authorList>
    </citation>
    <scope>NUCLEOTIDE SEQUENCE [LARGE SCALE GENOMIC DNA]</scope>
    <source>
        <strain evidence="3 4">NCTC10252</strain>
    </source>
</reference>
<name>A0A379QNA9_SALER</name>
<dbReference type="GO" id="GO:0016787">
    <property type="term" value="F:hydrolase activity"/>
    <property type="evidence" value="ECO:0007669"/>
    <property type="project" value="UniProtKB-KW"/>
</dbReference>
<dbReference type="AlphaFoldDB" id="A0A379QNA9"/>
<feature type="domain" description="Isochorismatase-like" evidence="2">
    <location>
        <begin position="69"/>
        <end position="243"/>
    </location>
</feature>
<proteinExistence type="predicted"/>
<dbReference type="PANTHER" id="PTHR43540:SF16">
    <property type="entry name" value="ISOCHORISMATASE-LIKE DOMAIN-CONTAINING PROTEIN"/>
    <property type="match status" value="1"/>
</dbReference>
<accession>A0A379QNA9</accession>
<dbReference type="EMBL" id="UGWP01000004">
    <property type="protein sequence ID" value="SUF58024.1"/>
    <property type="molecule type" value="Genomic_DNA"/>
</dbReference>
<evidence type="ECO:0000259" key="2">
    <source>
        <dbReference type="Pfam" id="PF00857"/>
    </source>
</evidence>
<dbReference type="PROSITE" id="PS51318">
    <property type="entry name" value="TAT"/>
    <property type="match status" value="1"/>
</dbReference>
<evidence type="ECO:0000313" key="4">
    <source>
        <dbReference type="Proteomes" id="UP000254597"/>
    </source>
</evidence>